<sequence>MPTPRASRGASTTEISYALGGERSDQDRPQGQVLVPTPLATDGTKGDLLPTPRGSAERTSKGAALRKDSRSSPSLEQAIEIASGQIPREFEGFEDLPESWHP</sequence>
<accession>G8I6T8</accession>
<gene>
    <name evidence="2" type="primary">55</name>
    <name evidence="2" type="ORF">BABSIELLA_55</name>
</gene>
<dbReference type="EMBL" id="JN699001">
    <property type="protein sequence ID" value="AER48431.1"/>
    <property type="molecule type" value="Genomic_DNA"/>
</dbReference>
<keyword evidence="3" id="KW-1185">Reference proteome</keyword>
<dbReference type="GO" id="GO:0008168">
    <property type="term" value="F:methyltransferase activity"/>
    <property type="evidence" value="ECO:0007669"/>
    <property type="project" value="UniProtKB-KW"/>
</dbReference>
<feature type="region of interest" description="Disordered" evidence="1">
    <location>
        <begin position="19"/>
        <end position="102"/>
    </location>
</feature>
<evidence type="ECO:0000313" key="3">
    <source>
        <dbReference type="Proteomes" id="UP000005654"/>
    </source>
</evidence>
<organism evidence="2 3">
    <name type="scientific">Mycobacterium phage Babsiella</name>
    <dbReference type="NCBI Taxonomy" id="2902842"/>
    <lineage>
        <taxon>Viruses</taxon>
        <taxon>Duplodnaviria</taxon>
        <taxon>Heunggongvirae</taxon>
        <taxon>Uroviricota</taxon>
        <taxon>Caudoviricetes</taxon>
        <taxon>Chebruvirinae</taxon>
        <taxon>Brujitavirus</taxon>
        <taxon>Brujitavirus babsiella</taxon>
    </lineage>
</organism>
<protein>
    <submittedName>
        <fullName evidence="2">DNA methylase domain protein</fullName>
    </submittedName>
</protein>
<feature type="compositionally biased region" description="Basic and acidic residues" evidence="1">
    <location>
        <begin position="55"/>
        <end position="70"/>
    </location>
</feature>
<keyword evidence="2" id="KW-0808">Transferase</keyword>
<name>G8I6T8_9CAUD</name>
<dbReference type="KEGG" id="vg:18560801"/>
<evidence type="ECO:0000313" key="2">
    <source>
        <dbReference type="EMBL" id="AER48431.1"/>
    </source>
</evidence>
<dbReference type="RefSeq" id="YP_009013072.1">
    <property type="nucleotide sequence ID" value="NC_023697.1"/>
</dbReference>
<dbReference type="GeneID" id="18560801"/>
<dbReference type="REBASE" id="41539">
    <property type="entry name" value="M.MphBabORF54P"/>
</dbReference>
<feature type="compositionally biased region" description="Acidic residues" evidence="1">
    <location>
        <begin position="92"/>
        <end position="102"/>
    </location>
</feature>
<dbReference type="Proteomes" id="UP000005654">
    <property type="component" value="Segment"/>
</dbReference>
<reference evidence="2 3" key="1">
    <citation type="journal article" date="2012" name="J. Virol.">
        <title>Complete Genome Sequences of 138 Mycobacteriophages.</title>
        <authorList>
            <consortium name="the Science Education Alliance Phage Hunters Advancing Genomics and Evolutionary Science Program"/>
            <consortium name="the KwaZulu-Natal Research Institute for Tuberculosis and HIV Mycobacterial Genetics Course Students"/>
            <consortium name="the Phage Hunters Integrating Research and Education Program"/>
            <person name="Hatfull G.F."/>
        </authorList>
    </citation>
    <scope>NUCLEOTIDE SEQUENCE [LARGE SCALE GENOMIC DNA]</scope>
</reference>
<keyword evidence="2" id="KW-0489">Methyltransferase</keyword>
<proteinExistence type="predicted"/>
<dbReference type="GO" id="GO:0032259">
    <property type="term" value="P:methylation"/>
    <property type="evidence" value="ECO:0007669"/>
    <property type="project" value="UniProtKB-KW"/>
</dbReference>
<evidence type="ECO:0000256" key="1">
    <source>
        <dbReference type="SAM" id="MobiDB-lite"/>
    </source>
</evidence>